<dbReference type="Proteomes" id="UP000326344">
    <property type="component" value="Unassembled WGS sequence"/>
</dbReference>
<comment type="caution">
    <text evidence="1">The sequence shown here is derived from an EMBL/GenBank/DDBJ whole genome shotgun (WGS) entry which is preliminary data.</text>
</comment>
<accession>A0A5N1J3U3</accession>
<dbReference type="AlphaFoldDB" id="A0A5N1J3U3"/>
<evidence type="ECO:0000313" key="2">
    <source>
        <dbReference type="Proteomes" id="UP000326344"/>
    </source>
</evidence>
<evidence type="ECO:0000313" key="1">
    <source>
        <dbReference type="EMBL" id="KAA9341212.1"/>
    </source>
</evidence>
<keyword evidence="2" id="KW-1185">Reference proteome</keyword>
<organism evidence="1 2">
    <name type="scientific">Larkinella humicola</name>
    <dbReference type="NCBI Taxonomy" id="2607654"/>
    <lineage>
        <taxon>Bacteria</taxon>
        <taxon>Pseudomonadati</taxon>
        <taxon>Bacteroidota</taxon>
        <taxon>Cytophagia</taxon>
        <taxon>Cytophagales</taxon>
        <taxon>Spirosomataceae</taxon>
        <taxon>Larkinella</taxon>
    </lineage>
</organism>
<reference evidence="1 2" key="1">
    <citation type="submission" date="2019-09" db="EMBL/GenBank/DDBJ databases">
        <title>Genome Sequence of Larkinella sp MA1.</title>
        <authorList>
            <person name="Srinivasan S."/>
        </authorList>
    </citation>
    <scope>NUCLEOTIDE SEQUENCE [LARGE SCALE GENOMIC DNA]</scope>
    <source>
        <strain evidence="1 2">MA1</strain>
    </source>
</reference>
<name>A0A5N1J3U3_9BACT</name>
<dbReference type="EMBL" id="VTWS01000013">
    <property type="protein sequence ID" value="KAA9341212.1"/>
    <property type="molecule type" value="Genomic_DNA"/>
</dbReference>
<proteinExistence type="predicted"/>
<sequence length="197" mass="23367">MMKLPITPIPVEDIILFIESYRNLEKMPLEDGFAHLRAITPSILGENEEDLKELRQHFRNHWYSKNRAFGQFYLNLSHYRQVYLLNHWNIFDWQDEEYTGTCLRNPFVRVAGRPPAKAFQLHQLVKFFENHGISQDLLDQFSLPPIDDFDKRFGNATNWGDYVLTLTDPEPLLRYLIEYEREAGYDFDPSILQNGPE</sequence>
<protein>
    <submittedName>
        <fullName evidence="1">Uncharacterized protein</fullName>
    </submittedName>
</protein>
<gene>
    <name evidence="1" type="ORF">F0P93_30515</name>
</gene>